<dbReference type="Pfam" id="PF02518">
    <property type="entry name" value="HATPase_c"/>
    <property type="match status" value="1"/>
</dbReference>
<dbReference type="PROSITE" id="PS50110">
    <property type="entry name" value="RESPONSE_REGULATORY"/>
    <property type="match status" value="1"/>
</dbReference>
<name>A0A4Y7XG32_9GAMM</name>
<dbReference type="InterPro" id="IPR005467">
    <property type="entry name" value="His_kinase_dom"/>
</dbReference>
<dbReference type="Gene3D" id="3.30.565.10">
    <property type="entry name" value="Histidine kinase-like ATPase, C-terminal domain"/>
    <property type="match status" value="1"/>
</dbReference>
<feature type="domain" description="HPt" evidence="16">
    <location>
        <begin position="585"/>
        <end position="692"/>
    </location>
</feature>
<evidence type="ECO:0000256" key="8">
    <source>
        <dbReference type="ARBA" id="ARBA00035100"/>
    </source>
</evidence>
<dbReference type="GO" id="GO:0006935">
    <property type="term" value="P:chemotaxis"/>
    <property type="evidence" value="ECO:0007669"/>
    <property type="project" value="InterPro"/>
</dbReference>
<dbReference type="InterPro" id="IPR001789">
    <property type="entry name" value="Sig_transdc_resp-reg_receiver"/>
</dbReference>
<keyword evidence="11" id="KW-0175">Coiled coil</keyword>
<feature type="modified residue" description="Phosphohistidine" evidence="9">
    <location>
        <position position="822"/>
    </location>
</feature>
<feature type="domain" description="HPt" evidence="16">
    <location>
        <begin position="1346"/>
        <end position="1453"/>
    </location>
</feature>
<evidence type="ECO:0000256" key="1">
    <source>
        <dbReference type="ARBA" id="ARBA00000085"/>
    </source>
</evidence>
<keyword evidence="7" id="KW-0902">Two-component regulatory system</keyword>
<dbReference type="PRINTS" id="PR00344">
    <property type="entry name" value="BCTRLSENSOR"/>
</dbReference>
<dbReference type="InterPro" id="IPR036061">
    <property type="entry name" value="CheW-like_dom_sf"/>
</dbReference>
<dbReference type="SUPFAM" id="SSF52172">
    <property type="entry name" value="CheY-like"/>
    <property type="match status" value="1"/>
</dbReference>
<dbReference type="InterPro" id="IPR002545">
    <property type="entry name" value="CheW-lke_dom"/>
</dbReference>
<dbReference type="SMART" id="SM00073">
    <property type="entry name" value="HPT"/>
    <property type="match status" value="4"/>
</dbReference>
<dbReference type="CDD" id="cd00088">
    <property type="entry name" value="HPT"/>
    <property type="match status" value="4"/>
</dbReference>
<dbReference type="SUPFAM" id="SSF55874">
    <property type="entry name" value="ATPase domain of HSP90 chaperone/DNA topoisomerase II/histidine kinase"/>
    <property type="match status" value="1"/>
</dbReference>
<dbReference type="InterPro" id="IPR008207">
    <property type="entry name" value="Sig_transdc_His_kin_Hpt_dom"/>
</dbReference>
<dbReference type="OrthoDB" id="9803176at2"/>
<feature type="modified residue" description="4-aspartylphosphate" evidence="10">
    <location>
        <position position="2072"/>
    </location>
</feature>
<dbReference type="InterPro" id="IPR011006">
    <property type="entry name" value="CheY-like_superfamily"/>
</dbReference>
<feature type="region of interest" description="Disordered" evidence="12">
    <location>
        <begin position="1326"/>
        <end position="1348"/>
    </location>
</feature>
<evidence type="ECO:0000256" key="10">
    <source>
        <dbReference type="PROSITE-ProRule" id="PRU00169"/>
    </source>
</evidence>
<dbReference type="InterPro" id="IPR036890">
    <property type="entry name" value="HATPase_C_sf"/>
</dbReference>
<dbReference type="SMART" id="SM00387">
    <property type="entry name" value="HATPase_c"/>
    <property type="match status" value="1"/>
</dbReference>
<dbReference type="InterPro" id="IPR004105">
    <property type="entry name" value="CheA-like_dim"/>
</dbReference>
<feature type="domain" description="HPt" evidence="16">
    <location>
        <begin position="778"/>
        <end position="882"/>
    </location>
</feature>
<dbReference type="InterPro" id="IPR036641">
    <property type="entry name" value="HPT_dom_sf"/>
</dbReference>
<evidence type="ECO:0000256" key="2">
    <source>
        <dbReference type="ARBA" id="ARBA00012438"/>
    </source>
</evidence>
<dbReference type="GO" id="GO:0005737">
    <property type="term" value="C:cytoplasm"/>
    <property type="evidence" value="ECO:0007669"/>
    <property type="project" value="InterPro"/>
</dbReference>
<dbReference type="Pfam" id="PF00072">
    <property type="entry name" value="Response_reg"/>
    <property type="match status" value="1"/>
</dbReference>
<accession>A0A4Y7XG32</accession>
<dbReference type="Gene3D" id="3.40.50.2300">
    <property type="match status" value="1"/>
</dbReference>
<feature type="domain" description="HPt" evidence="16">
    <location>
        <begin position="920"/>
        <end position="1021"/>
    </location>
</feature>
<dbReference type="InterPro" id="IPR004358">
    <property type="entry name" value="Sig_transdc_His_kin-like_C"/>
</dbReference>
<dbReference type="PROSITE" id="PS50109">
    <property type="entry name" value="HIS_KIN"/>
    <property type="match status" value="1"/>
</dbReference>
<feature type="domain" description="Histidine kinase" evidence="13">
    <location>
        <begin position="1611"/>
        <end position="1855"/>
    </location>
</feature>
<feature type="compositionally biased region" description="Polar residues" evidence="12">
    <location>
        <begin position="1303"/>
        <end position="1321"/>
    </location>
</feature>
<reference evidence="17 18" key="1">
    <citation type="submission" date="2019-03" db="EMBL/GenBank/DDBJ databases">
        <title>Alkanindiges illinoisensis: a potential pathogenic isolated from ascites of a gastric cancer patient with abdominal metastasis.</title>
        <authorList>
            <person name="Hu X."/>
            <person name="Yang B."/>
            <person name="Yan X."/>
            <person name="Lin L."/>
            <person name="Zhao H."/>
            <person name="Zhou F."/>
            <person name="Su B."/>
            <person name="Chen J."/>
            <person name="Rui Y."/>
            <person name="Wang Q."/>
            <person name="Zheng L."/>
        </authorList>
    </citation>
    <scope>NUCLEOTIDE SEQUENCE [LARGE SCALE GENOMIC DNA]</scope>
    <source>
        <strain evidence="17 18">NFYY 23406</strain>
    </source>
</reference>
<feature type="coiled-coil region" evidence="11">
    <location>
        <begin position="1570"/>
        <end position="1597"/>
    </location>
</feature>
<dbReference type="GO" id="GO:0000155">
    <property type="term" value="F:phosphorelay sensor kinase activity"/>
    <property type="evidence" value="ECO:0007669"/>
    <property type="project" value="InterPro"/>
</dbReference>
<gene>
    <name evidence="17" type="ORF">E2B99_00075</name>
</gene>
<dbReference type="SMART" id="SM01231">
    <property type="entry name" value="H-kinase_dim"/>
    <property type="match status" value="1"/>
</dbReference>
<dbReference type="SUPFAM" id="SSF47226">
    <property type="entry name" value="Histidine-containing phosphotransfer domain, HPT domain"/>
    <property type="match status" value="6"/>
</dbReference>
<feature type="modified residue" description="Phosphohistidine" evidence="9">
    <location>
        <position position="1168"/>
    </location>
</feature>
<protein>
    <recommendedName>
        <fullName evidence="3">Chemotaxis protein CheA</fullName>
        <ecNumber evidence="2">2.7.13.3</ecNumber>
    </recommendedName>
</protein>
<evidence type="ECO:0000256" key="6">
    <source>
        <dbReference type="ARBA" id="ARBA00022777"/>
    </source>
</evidence>
<evidence type="ECO:0000256" key="7">
    <source>
        <dbReference type="ARBA" id="ARBA00023012"/>
    </source>
</evidence>
<keyword evidence="6 17" id="KW-0418">Kinase</keyword>
<comment type="catalytic activity">
    <reaction evidence="1">
        <text>ATP + protein L-histidine = ADP + protein N-phospho-L-histidine.</text>
        <dbReference type="EC" id="2.7.13.3"/>
    </reaction>
</comment>
<dbReference type="CDD" id="cd17546">
    <property type="entry name" value="REC_hyHK_CKI1_RcsC-like"/>
    <property type="match status" value="1"/>
</dbReference>
<dbReference type="SMART" id="SM00260">
    <property type="entry name" value="CheW"/>
    <property type="match status" value="1"/>
</dbReference>
<sequence length="2144" mass="238353">MKKFASELDNMSTSHKETTQQSAMALGWVIDSLEETLQNAQDIVQTAKQAVQLAEAGELLHQVSGTLTMTELLDPLILSESLEQLAEAIAANSIDFSQQLVLLSGIQTLSRELKLLHQTKRLQPLNIYRTVKEIRSLLQAQKLSTSTAYPKLDYNLLVEPNQVQSVLDDDTWKKTTLIYRHLLNEFLLNPKQQDNLENLVKVARFFAAGANNLQNAALWQVLTRLHQAMYEGKVDLSSIALKHSLVRLERMLAQEQYDESMLFELLELFEQFNLEHEFALHQQAINAAMDDRSITSPLVLDKILALVQDARTKLSQPDKLDNMQVKRLLSEAVRLLELTGWRDISTGIKQLTQQFNSTERLQTAELLDHLNDIEQQLNHLVQAFETQSNSATQLNDQKIISDAHNAVVRESRVALESIKNQFFNYSSSKRDAELLKDLPERFNELKGIFVLLNLNRAASLVNQLVETLNQTLLQNQYTTSRGQIDLIAQVIASLEYYLDQLAAHFHDEKVLDKLEQVLQQVYFSQEDTSVEPVGGEKIFHDQTPLELLSSIEGEAMSKPSQEQSKPVVKPQVAKAYLDITLPEDDFSEDDDIREIFVEEATEVLESLQENFPKWSAQPQDFATLKEVRRSFHTLKGSGRMVGAKASGELAWSIENMLNRVLDNTVQVTPVMIELISTVLSIYPELVENFAAKQEIAIELRAYIAVANTLSKGQTVEADQLPWTQAETALAKTQAETVEDAYVDETQAATVEDAYVDETQAATNQVDMAATVPATVNEDMMADQEGLNIFVEEAEEHIDALHAFIADEDAHEEVPDHVIRALHTLRGSAAMSHVDSIYRLASALEEEFKRLIRMHLPVSATHIGFLERFVQCVGSHLEALESGQTLELEAHDVELIEQVNQVTQQAAQEESEAIAGGAPSNAGIVSQLLTLPLDELLDAEYELEEHLGSADIKDYLNTLTEQSQQLHAAALATSITPLQQLTQYLTNVYYKLKDVPPKAIEQNHVECLLSAHYALTEIFDALAATQKPTLDMQLIDELSDILAHDFNPACLAVVEEEVTEIAAEAEQVESTESVAESISVQEAETTEVEPIAIQSQDTESSSSALLAQSSVAVPSPTASLIDDQVDAELLEIFMEEAEELVNEIDQSFVVWQNNPSDIEPLKVLQRHLHTLKGGARMAQVSSLGDFGHELETVYERLVNGSLQSTPALIQFMRHAQDIVAEQVEQLQLQGTSFYAQTELHLLRTYLHTGDDSILVKGINTASATSAIATPDVSAATTQKQDASQSANNLAQLADQGEITKAPATATTQSVPAQAKPEQQASPQQIITNSQMGGARRSYASAQEWTEEDRPDADMLSLFIEEAQEQVEHSNQLLQQWLKDSKDKRALLELQRSLHTMKGGARMAGITSVANFAHELEFVYEDLATVQKTVPALVGSLLQLCHDWLSDAIAVLEHNQQPLEPVALIQTLQLFRKDADSLTSLPRFDEANQQFRQDYAGQTLFEQESITEVHGDGTEPPSMFGLFNSQNTEQASSNEMIRVSASLMEKMINLAGENAINRGRIEMGVNNIGFVLDEMGLTIARLAEQLRRMEGELESQILARHEQERGQYTDFDPLEMDQYSSLNQLSKSLAESASDLVDFKNTLTDKIRDTENLLLQQSRIQSELQDGLMNSRLVPFSRMLPRLQRVVRQTSGELNKPAELIINNAEGELDRTILDGMVAPLEHMLRNAVDHGLETPEQRQDAGKPAVGQIELNIERQGNEIILTLEDDGKGINIQAVRQKAVERGLISADSKLNDYDVMQFIFHAGLSTADKITQISGRGVGMDVVQSEIKLLGGTVHVDSVQGKGTRFTMRLPLTVAVADALMVRVADRQFAIPLSQIDRIVRVSPVALEQYYQSHDESFNLDGQNYRLRYLGEFIQGIKAPNLQSQSMSLPVLLVKGMGQSTAIQVDQLVGSRAEIVVKPVGQQLTSIDMISGATIVGDGSVTVILDAQALARRASATARNQAVSTQKVTTETAPRQESKKRTVMVVDDSVTVRKVTSRLLERQGYDVVTAKDGVDAIEKLEEVTPDIMLLDIEMPRMDGFEVATLVRHSERTNELPIIMITSRTGEKHRERAFLTGVNAYMGKPFQEAELLQNIEELLAAASN</sequence>
<comment type="caution">
    <text evidence="9">Lacks conserved residue(s) required for the propagation of feature annotation.</text>
</comment>
<feature type="domain" description="Response regulatory" evidence="14">
    <location>
        <begin position="2023"/>
        <end position="2139"/>
    </location>
</feature>
<dbReference type="Gene3D" id="2.30.30.40">
    <property type="entry name" value="SH3 Domains"/>
    <property type="match status" value="1"/>
</dbReference>
<keyword evidence="4 10" id="KW-0597">Phosphoprotein</keyword>
<evidence type="ECO:0000256" key="4">
    <source>
        <dbReference type="ARBA" id="ARBA00022553"/>
    </source>
</evidence>
<keyword evidence="5" id="KW-0808">Transferase</keyword>
<dbReference type="InterPro" id="IPR003594">
    <property type="entry name" value="HATPase_dom"/>
</dbReference>
<dbReference type="Pfam" id="PF01584">
    <property type="entry name" value="CheW"/>
    <property type="match status" value="1"/>
</dbReference>
<evidence type="ECO:0000259" key="14">
    <source>
        <dbReference type="PROSITE" id="PS50110"/>
    </source>
</evidence>
<dbReference type="FunFam" id="3.30.565.10:FF:000016">
    <property type="entry name" value="Chemotaxis protein CheA, putative"/>
    <property type="match status" value="1"/>
</dbReference>
<evidence type="ECO:0000259" key="15">
    <source>
        <dbReference type="PROSITE" id="PS50851"/>
    </source>
</evidence>
<dbReference type="PANTHER" id="PTHR43395:SF8">
    <property type="entry name" value="HISTIDINE KINASE"/>
    <property type="match status" value="1"/>
</dbReference>
<evidence type="ECO:0000256" key="11">
    <source>
        <dbReference type="SAM" id="Coils"/>
    </source>
</evidence>
<dbReference type="STRING" id="1120977.GCA_000619845_00087"/>
<dbReference type="SMART" id="SM00448">
    <property type="entry name" value="REC"/>
    <property type="match status" value="1"/>
</dbReference>
<evidence type="ECO:0000259" key="16">
    <source>
        <dbReference type="PROSITE" id="PS50894"/>
    </source>
</evidence>
<dbReference type="Gene3D" id="1.20.120.160">
    <property type="entry name" value="HPT domain"/>
    <property type="match status" value="5"/>
</dbReference>
<dbReference type="InterPro" id="IPR051315">
    <property type="entry name" value="Bact_Chemotaxis_CheA"/>
</dbReference>
<evidence type="ECO:0000256" key="5">
    <source>
        <dbReference type="ARBA" id="ARBA00022679"/>
    </source>
</evidence>
<feature type="region of interest" description="Disordered" evidence="12">
    <location>
        <begin position="1302"/>
        <end position="1321"/>
    </location>
</feature>
<dbReference type="Pfam" id="PF01627">
    <property type="entry name" value="Hpt"/>
    <property type="match status" value="4"/>
</dbReference>
<evidence type="ECO:0000256" key="3">
    <source>
        <dbReference type="ARBA" id="ARBA00021495"/>
    </source>
</evidence>
<organism evidence="17 18">
    <name type="scientific">Alkanindiges illinoisensis</name>
    <dbReference type="NCBI Taxonomy" id="197183"/>
    <lineage>
        <taxon>Bacteria</taxon>
        <taxon>Pseudomonadati</taxon>
        <taxon>Pseudomonadota</taxon>
        <taxon>Gammaproteobacteria</taxon>
        <taxon>Moraxellales</taxon>
        <taxon>Moraxellaceae</taxon>
        <taxon>Alkanindiges</taxon>
    </lineage>
</organism>
<keyword evidence="18" id="KW-1185">Reference proteome</keyword>
<dbReference type="PROSITE" id="PS50894">
    <property type="entry name" value="HPT"/>
    <property type="match status" value="5"/>
</dbReference>
<comment type="caution">
    <text evidence="17">The sequence shown here is derived from an EMBL/GenBank/DDBJ whole genome shotgun (WGS) entry which is preliminary data.</text>
</comment>
<dbReference type="Proteomes" id="UP000297834">
    <property type="component" value="Unassembled WGS sequence"/>
</dbReference>
<proteinExistence type="predicted"/>
<evidence type="ECO:0000256" key="9">
    <source>
        <dbReference type="PROSITE-ProRule" id="PRU00110"/>
    </source>
</evidence>
<dbReference type="EMBL" id="SNTY01000003">
    <property type="protein sequence ID" value="TEU30799.1"/>
    <property type="molecule type" value="Genomic_DNA"/>
</dbReference>
<dbReference type="CDD" id="cd16916">
    <property type="entry name" value="HATPase_CheA-like"/>
    <property type="match status" value="1"/>
</dbReference>
<evidence type="ECO:0000256" key="12">
    <source>
        <dbReference type="SAM" id="MobiDB-lite"/>
    </source>
</evidence>
<evidence type="ECO:0000313" key="18">
    <source>
        <dbReference type="Proteomes" id="UP000297834"/>
    </source>
</evidence>
<dbReference type="SUPFAM" id="SSF50341">
    <property type="entry name" value="CheW-like"/>
    <property type="match status" value="1"/>
</dbReference>
<feature type="modified residue" description="Phosphohistidine" evidence="9">
    <location>
        <position position="1393"/>
    </location>
</feature>
<feature type="domain" description="CheW-like" evidence="15">
    <location>
        <begin position="1857"/>
        <end position="1997"/>
    </location>
</feature>
<dbReference type="PANTHER" id="PTHR43395">
    <property type="entry name" value="SENSOR HISTIDINE KINASE CHEA"/>
    <property type="match status" value="1"/>
</dbReference>
<evidence type="ECO:0000313" key="17">
    <source>
        <dbReference type="EMBL" id="TEU30799.1"/>
    </source>
</evidence>
<feature type="domain" description="HPt" evidence="16">
    <location>
        <begin position="1121"/>
        <end position="1225"/>
    </location>
</feature>
<evidence type="ECO:0000259" key="13">
    <source>
        <dbReference type="PROSITE" id="PS50109"/>
    </source>
</evidence>
<feature type="modified residue" description="Phosphohistidine" evidence="9">
    <location>
        <position position="632"/>
    </location>
</feature>
<comment type="function">
    <text evidence="8">Involved in the transmission of sensory signals from the chemoreceptors to the flagellar motors. CheA is autophosphorylated; it can transfer its phosphate group to either CheB or CheY.</text>
</comment>
<dbReference type="EC" id="2.7.13.3" evidence="2"/>
<dbReference type="PROSITE" id="PS50851">
    <property type="entry name" value="CHEW"/>
    <property type="match status" value="1"/>
</dbReference>